<dbReference type="InterPro" id="IPR004314">
    <property type="entry name" value="Neprosin"/>
</dbReference>
<evidence type="ECO:0000313" key="4">
    <source>
        <dbReference type="EMBL" id="KZZ95436.1"/>
    </source>
</evidence>
<dbReference type="EMBL" id="AZGY01000009">
    <property type="protein sequence ID" value="KZZ95436.1"/>
    <property type="molecule type" value="Genomic_DNA"/>
</dbReference>
<feature type="chain" id="PRO_5007895713" evidence="2">
    <location>
        <begin position="20"/>
        <end position="438"/>
    </location>
</feature>
<name>A0A168BL22_9HYPO</name>
<evidence type="ECO:0000256" key="2">
    <source>
        <dbReference type="SAM" id="SignalP"/>
    </source>
</evidence>
<dbReference type="AlphaFoldDB" id="A0A168BL22"/>
<evidence type="ECO:0000256" key="1">
    <source>
        <dbReference type="SAM" id="MobiDB-lite"/>
    </source>
</evidence>
<dbReference type="PANTHER" id="PTHR31589">
    <property type="entry name" value="PROTEIN, PUTATIVE (DUF239)-RELATED-RELATED"/>
    <property type="match status" value="1"/>
</dbReference>
<dbReference type="OrthoDB" id="1858978at2759"/>
<dbReference type="InterPro" id="IPR053168">
    <property type="entry name" value="Glutamic_endopeptidase"/>
</dbReference>
<gene>
    <name evidence="4" type="ORF">AAL_04667</name>
</gene>
<dbReference type="PANTHER" id="PTHR31589:SF110">
    <property type="entry name" value="PROTEIN, PUTATIVE (DUF239)-RELATED"/>
    <property type="match status" value="1"/>
</dbReference>
<protein>
    <submittedName>
        <fullName evidence="4">Putative Glucoamylase</fullName>
    </submittedName>
</protein>
<comment type="caution">
    <text evidence="4">The sequence shown here is derived from an EMBL/GenBank/DDBJ whole genome shotgun (WGS) entry which is preliminary data.</text>
</comment>
<proteinExistence type="predicted"/>
<organism evidence="4 5">
    <name type="scientific">Moelleriella libera RCEF 2490</name>
    <dbReference type="NCBI Taxonomy" id="1081109"/>
    <lineage>
        <taxon>Eukaryota</taxon>
        <taxon>Fungi</taxon>
        <taxon>Dikarya</taxon>
        <taxon>Ascomycota</taxon>
        <taxon>Pezizomycotina</taxon>
        <taxon>Sordariomycetes</taxon>
        <taxon>Hypocreomycetidae</taxon>
        <taxon>Hypocreales</taxon>
        <taxon>Clavicipitaceae</taxon>
        <taxon>Moelleriella</taxon>
    </lineage>
</organism>
<dbReference type="Pfam" id="PF03080">
    <property type="entry name" value="Neprosin"/>
    <property type="match status" value="1"/>
</dbReference>
<feature type="compositionally biased region" description="Acidic residues" evidence="1">
    <location>
        <begin position="413"/>
        <end position="425"/>
    </location>
</feature>
<evidence type="ECO:0000313" key="5">
    <source>
        <dbReference type="Proteomes" id="UP000078544"/>
    </source>
</evidence>
<dbReference type="PROSITE" id="PS52045">
    <property type="entry name" value="NEPROSIN_PEP_CD"/>
    <property type="match status" value="1"/>
</dbReference>
<reference evidence="4 5" key="1">
    <citation type="journal article" date="2016" name="Genome Biol. Evol.">
        <title>Divergent and convergent evolution of fungal pathogenicity.</title>
        <authorList>
            <person name="Shang Y."/>
            <person name="Xiao G."/>
            <person name="Zheng P."/>
            <person name="Cen K."/>
            <person name="Zhan S."/>
            <person name="Wang C."/>
        </authorList>
    </citation>
    <scope>NUCLEOTIDE SEQUENCE [LARGE SCALE GENOMIC DNA]</scope>
    <source>
        <strain evidence="4 5">RCEF 2490</strain>
    </source>
</reference>
<feature type="region of interest" description="Disordered" evidence="1">
    <location>
        <begin position="51"/>
        <end position="91"/>
    </location>
</feature>
<dbReference type="STRING" id="1081109.A0A168BL22"/>
<dbReference type="Proteomes" id="UP000078544">
    <property type="component" value="Unassembled WGS sequence"/>
</dbReference>
<feature type="region of interest" description="Disordered" evidence="1">
    <location>
        <begin position="409"/>
        <end position="438"/>
    </location>
</feature>
<feature type="domain" description="Neprosin PEP catalytic" evidence="3">
    <location>
        <begin position="127"/>
        <end position="394"/>
    </location>
</feature>
<sequence length="438" mass="49606">MKWCMWMLPFVTVVPLVSATVVNSNDLLVAKTITLADGSIVDWVYRSSQGTVADRPPFPPTGSGTGGPRGGANGGTKQPRAAKTSDYETFSPNQMGPINTVPILRTGEIGDLRSKALPDMAILSKRTLLGMDPNHWYAGTRQSVWNLGAKATFSCFRPELSTRRRMSLLQMAVARTSVPGVPGRKVQTLEAGWMRNPRSVRHPHMFTYYTVNSYVSPGDYRGGYNAKVKGWVQVDREYYPGMRLPVSRVGGVQRSVRLRFRRHRDNWWLAVNDRWIGYYPGRIFWRRGVPSDRTLASKSNYIAMYGEATQEKLRPWPLTRTHMGSGKFPEEGWGRAAYIRQMTYTDLNRVDRTYTGPSRSVTEPMRYDCMTNELLGDSFWGSYMFVGGPGRRMRRRPFFGNYYRTTRPGVIEEPPENIDTDETPDIVEMGDSPPPVTP</sequence>
<accession>A0A168BL22</accession>
<keyword evidence="2" id="KW-0732">Signal</keyword>
<keyword evidence="5" id="KW-1185">Reference proteome</keyword>
<feature type="signal peptide" evidence="2">
    <location>
        <begin position="1"/>
        <end position="19"/>
    </location>
</feature>
<feature type="compositionally biased region" description="Gly residues" evidence="1">
    <location>
        <begin position="63"/>
        <end position="74"/>
    </location>
</feature>
<evidence type="ECO:0000259" key="3">
    <source>
        <dbReference type="PROSITE" id="PS52045"/>
    </source>
</evidence>